<name>A0ABQ7UFE5_SOLTU</name>
<dbReference type="PANTHER" id="PTHR47723:SF24">
    <property type="entry name" value="RNASE H TYPE-1 DOMAIN-CONTAINING PROTEIN"/>
    <property type="match status" value="1"/>
</dbReference>
<dbReference type="InterPro" id="IPR012337">
    <property type="entry name" value="RNaseH-like_sf"/>
</dbReference>
<comment type="caution">
    <text evidence="2">The sequence shown here is derived from an EMBL/GenBank/DDBJ whole genome shotgun (WGS) entry which is preliminary data.</text>
</comment>
<accession>A0ABQ7UFE5</accession>
<dbReference type="Proteomes" id="UP000826656">
    <property type="component" value="Unassembled WGS sequence"/>
</dbReference>
<evidence type="ECO:0000259" key="1">
    <source>
        <dbReference type="PROSITE" id="PS50879"/>
    </source>
</evidence>
<dbReference type="InterPro" id="IPR053151">
    <property type="entry name" value="RNase_H-like"/>
</dbReference>
<dbReference type="EMBL" id="JAIVGD010000019">
    <property type="protein sequence ID" value="KAH0748308.1"/>
    <property type="molecule type" value="Genomic_DNA"/>
</dbReference>
<dbReference type="Gene3D" id="3.30.420.10">
    <property type="entry name" value="Ribonuclease H-like superfamily/Ribonuclease H"/>
    <property type="match status" value="1"/>
</dbReference>
<dbReference type="InterPro" id="IPR044730">
    <property type="entry name" value="RNase_H-like_dom_plant"/>
</dbReference>
<feature type="domain" description="RNase H type-1" evidence="1">
    <location>
        <begin position="176"/>
        <end position="305"/>
    </location>
</feature>
<protein>
    <recommendedName>
        <fullName evidence="1">RNase H type-1 domain-containing protein</fullName>
    </recommendedName>
</protein>
<dbReference type="SUPFAM" id="SSF53098">
    <property type="entry name" value="Ribonuclease H-like"/>
    <property type="match status" value="1"/>
</dbReference>
<dbReference type="InterPro" id="IPR036397">
    <property type="entry name" value="RNaseH_sf"/>
</dbReference>
<reference evidence="2 3" key="1">
    <citation type="journal article" date="2021" name="bioRxiv">
        <title>Chromosome-scale and haplotype-resolved genome assembly of a tetraploid potato cultivar.</title>
        <authorList>
            <person name="Sun H."/>
            <person name="Jiao W.-B."/>
            <person name="Krause K."/>
            <person name="Campoy J.A."/>
            <person name="Goel M."/>
            <person name="Folz-Donahue K."/>
            <person name="Kukat C."/>
            <person name="Huettel B."/>
            <person name="Schneeberger K."/>
        </authorList>
    </citation>
    <scope>NUCLEOTIDE SEQUENCE [LARGE SCALE GENOMIC DNA]</scope>
    <source>
        <strain evidence="2">SolTubOtavaFocal</strain>
        <tissue evidence="2">Leaves</tissue>
    </source>
</reference>
<dbReference type="Pfam" id="PF13456">
    <property type="entry name" value="RVT_3"/>
    <property type="match status" value="1"/>
</dbReference>
<dbReference type="PANTHER" id="PTHR47723">
    <property type="entry name" value="OS05G0353850 PROTEIN"/>
    <property type="match status" value="1"/>
</dbReference>
<proteinExistence type="predicted"/>
<evidence type="ECO:0000313" key="2">
    <source>
        <dbReference type="EMBL" id="KAH0748308.1"/>
    </source>
</evidence>
<evidence type="ECO:0000313" key="3">
    <source>
        <dbReference type="Proteomes" id="UP000826656"/>
    </source>
</evidence>
<dbReference type="CDD" id="cd06222">
    <property type="entry name" value="RNase_H_like"/>
    <property type="match status" value="1"/>
</dbReference>
<gene>
    <name evidence="2" type="ORF">KY290_027540</name>
</gene>
<organism evidence="2 3">
    <name type="scientific">Solanum tuberosum</name>
    <name type="common">Potato</name>
    <dbReference type="NCBI Taxonomy" id="4113"/>
    <lineage>
        <taxon>Eukaryota</taxon>
        <taxon>Viridiplantae</taxon>
        <taxon>Streptophyta</taxon>
        <taxon>Embryophyta</taxon>
        <taxon>Tracheophyta</taxon>
        <taxon>Spermatophyta</taxon>
        <taxon>Magnoliopsida</taxon>
        <taxon>eudicotyledons</taxon>
        <taxon>Gunneridae</taxon>
        <taxon>Pentapetalae</taxon>
        <taxon>asterids</taxon>
        <taxon>lamiids</taxon>
        <taxon>Solanales</taxon>
        <taxon>Solanaceae</taxon>
        <taxon>Solanoideae</taxon>
        <taxon>Solaneae</taxon>
        <taxon>Solanum</taxon>
    </lineage>
</organism>
<sequence>MKKRRLGAYQSKILTMKILKLVSKVVTWLKFNLKEAHSPGGMEEPEMIAFLKEQQTCHNIIDIEIFLNDNGCNYNEMQMHVPFHVVEHVKQNMEYVKQTAESDKPWWIKTYSGKFTVKSAWELLRRREEETDFLQEAIDTCWFVGTLDPGEAGHDEMVGHKRKVFQTQVIRLLHPPMGWWKCNTDGACRGNPGPSAAAFCIRNSAGDLVYAKGVKIQDSTGIVVEAIAVREGLQYYWEHEFVQVLLELDSYALVQMLNGKWEIPWSVTLEVNSINRLRNLMTVRVQHSLREGNTLADFFANLVFHFAGIVEFNHFQEVPSAGKTIINADKYGLHHLRISQSNIL</sequence>
<dbReference type="InterPro" id="IPR002156">
    <property type="entry name" value="RNaseH_domain"/>
</dbReference>
<keyword evidence="3" id="KW-1185">Reference proteome</keyword>
<dbReference type="PROSITE" id="PS50879">
    <property type="entry name" value="RNASE_H_1"/>
    <property type="match status" value="1"/>
</dbReference>